<protein>
    <submittedName>
        <fullName evidence="2">Uncharacterized protein</fullName>
    </submittedName>
</protein>
<gene>
    <name evidence="2" type="ORF">ADIWIN_0455</name>
</gene>
<organism evidence="2 3">
    <name type="scientific">Winogradskyella psychrotolerans RS-3</name>
    <dbReference type="NCBI Taxonomy" id="641526"/>
    <lineage>
        <taxon>Bacteria</taxon>
        <taxon>Pseudomonadati</taxon>
        <taxon>Bacteroidota</taxon>
        <taxon>Flavobacteriia</taxon>
        <taxon>Flavobacteriales</taxon>
        <taxon>Flavobacteriaceae</taxon>
        <taxon>Winogradskyella</taxon>
    </lineage>
</organism>
<evidence type="ECO:0000256" key="1">
    <source>
        <dbReference type="SAM" id="Phobius"/>
    </source>
</evidence>
<name>S7VW96_9FLAO</name>
<keyword evidence="3" id="KW-1185">Reference proteome</keyword>
<dbReference type="Proteomes" id="UP000014962">
    <property type="component" value="Unassembled WGS sequence"/>
</dbReference>
<keyword evidence="1" id="KW-0812">Transmembrane</keyword>
<dbReference type="AlphaFoldDB" id="S7VW96"/>
<feature type="transmembrane region" description="Helical" evidence="1">
    <location>
        <begin position="12"/>
        <end position="39"/>
    </location>
</feature>
<keyword evidence="1" id="KW-0472">Membrane</keyword>
<evidence type="ECO:0000313" key="3">
    <source>
        <dbReference type="Proteomes" id="UP000014962"/>
    </source>
</evidence>
<reference evidence="2 3" key="1">
    <citation type="journal article" date="2013" name="Genome Announc.">
        <title>Draft Genome Sequence of Winogradskyella psychrotolerans RS-3T, Isolated from the Marine Transect of Kongsfjorden, Ny-Alesund, Svalbard, Arctic Ocean.</title>
        <authorList>
            <person name="Kumar Pinnaka A."/>
            <person name="Ara S."/>
            <person name="Singh A."/>
            <person name="Shivaji S."/>
        </authorList>
    </citation>
    <scope>NUCLEOTIDE SEQUENCE [LARGE SCALE GENOMIC DNA]</scope>
    <source>
        <strain evidence="2 3">RS-3</strain>
    </source>
</reference>
<keyword evidence="1" id="KW-1133">Transmembrane helix</keyword>
<proteinExistence type="predicted"/>
<evidence type="ECO:0000313" key="2">
    <source>
        <dbReference type="EMBL" id="EPR74555.1"/>
    </source>
</evidence>
<sequence length="50" mass="6010">MRWFFQLYKSYYLRLDFLAILSAFFSLGDLAASFFTFFFESCDFAISMSF</sequence>
<accession>S7VW96</accession>
<dbReference type="EMBL" id="ATMR01000030">
    <property type="protein sequence ID" value="EPR74555.1"/>
    <property type="molecule type" value="Genomic_DNA"/>
</dbReference>
<comment type="caution">
    <text evidence="2">The sequence shown here is derived from an EMBL/GenBank/DDBJ whole genome shotgun (WGS) entry which is preliminary data.</text>
</comment>